<gene>
    <name evidence="2" type="ORF">D623_10028439</name>
</gene>
<keyword evidence="3" id="KW-1185">Reference proteome</keyword>
<protein>
    <submittedName>
        <fullName evidence="2">Uncharacterized protein</fullName>
    </submittedName>
</protein>
<proteinExistence type="predicted"/>
<evidence type="ECO:0000313" key="2">
    <source>
        <dbReference type="EMBL" id="EPQ16859.1"/>
    </source>
</evidence>
<name>S7NHH8_MYOBR</name>
<dbReference type="EMBL" id="KE164307">
    <property type="protein sequence ID" value="EPQ16859.1"/>
    <property type="molecule type" value="Genomic_DNA"/>
</dbReference>
<accession>S7NHH8</accession>
<feature type="region of interest" description="Disordered" evidence="1">
    <location>
        <begin position="1"/>
        <end position="36"/>
    </location>
</feature>
<sequence length="106" mass="11923">MAREEEKLDQQANHQPSQPQPPWEASKPGTHRKGQKQELTQAFYLFQNLAAVWSEGVMLSQSPYRTSFLEGAGFLGEVRLYRPLLRASSAQKAQLPATGAWDQQVP</sequence>
<reference evidence="2 3" key="1">
    <citation type="journal article" date="2013" name="Nat. Commun.">
        <title>Genome analysis reveals insights into physiology and longevity of the Brandt's bat Myotis brandtii.</title>
        <authorList>
            <person name="Seim I."/>
            <person name="Fang X."/>
            <person name="Xiong Z."/>
            <person name="Lobanov A.V."/>
            <person name="Huang Z."/>
            <person name="Ma S."/>
            <person name="Feng Y."/>
            <person name="Turanov A.A."/>
            <person name="Zhu Y."/>
            <person name="Lenz T.L."/>
            <person name="Gerashchenko M.V."/>
            <person name="Fan D."/>
            <person name="Hee Yim S."/>
            <person name="Yao X."/>
            <person name="Jordan D."/>
            <person name="Xiong Y."/>
            <person name="Ma Y."/>
            <person name="Lyapunov A.N."/>
            <person name="Chen G."/>
            <person name="Kulakova O.I."/>
            <person name="Sun Y."/>
            <person name="Lee S.G."/>
            <person name="Bronson R.T."/>
            <person name="Moskalev A.A."/>
            <person name="Sunyaev S.R."/>
            <person name="Zhang G."/>
            <person name="Krogh A."/>
            <person name="Wang J."/>
            <person name="Gladyshev V.N."/>
        </authorList>
    </citation>
    <scope>NUCLEOTIDE SEQUENCE [LARGE SCALE GENOMIC DNA]</scope>
</reference>
<organism evidence="2 3">
    <name type="scientific">Myotis brandtii</name>
    <name type="common">Brandt's bat</name>
    <dbReference type="NCBI Taxonomy" id="109478"/>
    <lineage>
        <taxon>Eukaryota</taxon>
        <taxon>Metazoa</taxon>
        <taxon>Chordata</taxon>
        <taxon>Craniata</taxon>
        <taxon>Vertebrata</taxon>
        <taxon>Euteleostomi</taxon>
        <taxon>Mammalia</taxon>
        <taxon>Eutheria</taxon>
        <taxon>Laurasiatheria</taxon>
        <taxon>Chiroptera</taxon>
        <taxon>Yangochiroptera</taxon>
        <taxon>Vespertilionidae</taxon>
        <taxon>Myotis</taxon>
    </lineage>
</organism>
<dbReference type="AlphaFoldDB" id="S7NHH8"/>
<dbReference type="Proteomes" id="UP000052978">
    <property type="component" value="Unassembled WGS sequence"/>
</dbReference>
<evidence type="ECO:0000313" key="3">
    <source>
        <dbReference type="Proteomes" id="UP000052978"/>
    </source>
</evidence>
<evidence type="ECO:0000256" key="1">
    <source>
        <dbReference type="SAM" id="MobiDB-lite"/>
    </source>
</evidence>